<dbReference type="GO" id="GO:0005615">
    <property type="term" value="C:extracellular space"/>
    <property type="evidence" value="ECO:0007669"/>
    <property type="project" value="TreeGrafter"/>
</dbReference>
<evidence type="ECO:0000256" key="4">
    <source>
        <dbReference type="ARBA" id="ARBA00022825"/>
    </source>
</evidence>
<evidence type="ECO:0000313" key="11">
    <source>
        <dbReference type="Proteomes" id="UP000019753"/>
    </source>
</evidence>
<dbReference type="FunFam" id="3.40.50.200:FF:000014">
    <property type="entry name" value="Proteinase K"/>
    <property type="match status" value="1"/>
</dbReference>
<dbReference type="SUPFAM" id="SSF52743">
    <property type="entry name" value="Subtilisin-like"/>
    <property type="match status" value="1"/>
</dbReference>
<evidence type="ECO:0000259" key="9">
    <source>
        <dbReference type="Pfam" id="PF05922"/>
    </source>
</evidence>
<feature type="active site" description="Charge relay system" evidence="5 6">
    <location>
        <position position="141"/>
    </location>
</feature>
<dbReference type="Pfam" id="PF00082">
    <property type="entry name" value="Peptidase_S8"/>
    <property type="match status" value="1"/>
</dbReference>
<dbReference type="CDD" id="cd04077">
    <property type="entry name" value="Peptidases_S8_PCSK9_ProteinaseK_like"/>
    <property type="match status" value="1"/>
</dbReference>
<dbReference type="PROSITE" id="PS00138">
    <property type="entry name" value="SUBTILASE_SER"/>
    <property type="match status" value="1"/>
</dbReference>
<dbReference type="Gene3D" id="3.40.50.200">
    <property type="entry name" value="Peptidase S8/S53 domain"/>
    <property type="match status" value="1"/>
</dbReference>
<feature type="non-terminal residue" evidence="10">
    <location>
        <position position="1"/>
    </location>
</feature>
<dbReference type="GO" id="GO:0004252">
    <property type="term" value="F:serine-type endopeptidase activity"/>
    <property type="evidence" value="ECO:0007669"/>
    <property type="project" value="UniProtKB-UniRule"/>
</dbReference>
<dbReference type="EMBL" id="AXCW01000109">
    <property type="protein sequence ID" value="EYR63275.1"/>
    <property type="molecule type" value="Genomic_DNA"/>
</dbReference>
<dbReference type="AlphaFoldDB" id="A0A021VT84"/>
<evidence type="ECO:0000256" key="6">
    <source>
        <dbReference type="PROSITE-ProRule" id="PRU01240"/>
    </source>
</evidence>
<dbReference type="InterPro" id="IPR036852">
    <property type="entry name" value="Peptidase_S8/S53_dom_sf"/>
</dbReference>
<evidence type="ECO:0000256" key="3">
    <source>
        <dbReference type="ARBA" id="ARBA00022801"/>
    </source>
</evidence>
<evidence type="ECO:0000256" key="7">
    <source>
        <dbReference type="RuleBase" id="RU003355"/>
    </source>
</evidence>
<evidence type="ECO:0000256" key="1">
    <source>
        <dbReference type="ARBA" id="ARBA00011073"/>
    </source>
</evidence>
<keyword evidence="11" id="KW-1185">Reference proteome</keyword>
<dbReference type="InterPro" id="IPR023827">
    <property type="entry name" value="Peptidase_S8_Asp-AS"/>
</dbReference>
<dbReference type="InterPro" id="IPR000209">
    <property type="entry name" value="Peptidase_S8/S53_dom"/>
</dbReference>
<dbReference type="PROSITE" id="PS00137">
    <property type="entry name" value="SUBTILASE_HIS"/>
    <property type="match status" value="1"/>
</dbReference>
<reference evidence="10 11" key="1">
    <citation type="submission" date="2014-01" db="EMBL/GenBank/DDBJ databases">
        <title>Actinotalea ferrariae CF5-4.</title>
        <authorList>
            <person name="Chen F."/>
            <person name="Li Y."/>
            <person name="Wang G."/>
        </authorList>
    </citation>
    <scope>NUCLEOTIDE SEQUENCE [LARGE SCALE GENOMIC DNA]</scope>
    <source>
        <strain evidence="10 11">CF5-4</strain>
    </source>
</reference>
<dbReference type="InterPro" id="IPR023828">
    <property type="entry name" value="Peptidase_S8_Ser-AS"/>
</dbReference>
<evidence type="ECO:0000256" key="2">
    <source>
        <dbReference type="ARBA" id="ARBA00022670"/>
    </source>
</evidence>
<dbReference type="PANTHER" id="PTHR43806:SF11">
    <property type="entry name" value="CEREVISIN-RELATED"/>
    <property type="match status" value="1"/>
</dbReference>
<dbReference type="GO" id="GO:0006508">
    <property type="term" value="P:proteolysis"/>
    <property type="evidence" value="ECO:0007669"/>
    <property type="project" value="UniProtKB-KW"/>
</dbReference>
<dbReference type="PROSITE" id="PS00136">
    <property type="entry name" value="SUBTILASE_ASP"/>
    <property type="match status" value="1"/>
</dbReference>
<dbReference type="InterPro" id="IPR037045">
    <property type="entry name" value="S8pro/Inhibitor_I9_sf"/>
</dbReference>
<dbReference type="InterPro" id="IPR015500">
    <property type="entry name" value="Peptidase_S8_subtilisin-rel"/>
</dbReference>
<keyword evidence="2 6" id="KW-0645">Protease</keyword>
<proteinExistence type="inferred from homology"/>
<dbReference type="InterPro" id="IPR050131">
    <property type="entry name" value="Peptidase_S8_subtilisin-like"/>
</dbReference>
<sequence length="381" mass="38012">AVGITVPTAAAAAPAERAAEAAERVDVIVQLRPGADARGLATALTDDAVAASRAGGGGEVTQVYTDVLAGFAATLPKAAVTALQRNPNVLAVELDAEVTVAATQYPTPSWGLDRVDQANLPLNRSYTYGATGAGVNAYVVDTGVRADHADLSGRVASGASAINDGRGSGDCNGHGTHVAGTVAGTSYGVAKRATVIPVRVLDCQGNGSWSQVIAGLDWVVRHHQAGVPAVANLSLGGPASSAVDTAVQNMINDGVTVAVAAGNENVDACSTSPARLSAAITVGATASNDARASFSNYGRCLDIFAPGQDITSTWWTSRTATSTISGTSMAAPHVAGAAALVLQRNPSASPAAVASSIIGSATTNVVYGAGYLSPNRLLRAG</sequence>
<dbReference type="Proteomes" id="UP000019753">
    <property type="component" value="Unassembled WGS sequence"/>
</dbReference>
<dbReference type="PRINTS" id="PR00723">
    <property type="entry name" value="SUBTILISIN"/>
</dbReference>
<keyword evidence="4 6" id="KW-0720">Serine protease</keyword>
<accession>A0A021VT84</accession>
<dbReference type="RefSeq" id="WP_155855305.1">
    <property type="nucleotide sequence ID" value="NZ_AXCW01000109.1"/>
</dbReference>
<organism evidence="10 11">
    <name type="scientific">Actinotalea ferrariae CF5-4</name>
    <dbReference type="NCBI Taxonomy" id="948458"/>
    <lineage>
        <taxon>Bacteria</taxon>
        <taxon>Bacillati</taxon>
        <taxon>Actinomycetota</taxon>
        <taxon>Actinomycetes</taxon>
        <taxon>Micrococcales</taxon>
        <taxon>Cellulomonadaceae</taxon>
        <taxon>Actinotalea</taxon>
    </lineage>
</organism>
<dbReference type="InterPro" id="IPR022398">
    <property type="entry name" value="Peptidase_S8_His-AS"/>
</dbReference>
<dbReference type="Pfam" id="PF05922">
    <property type="entry name" value="Inhibitor_I9"/>
    <property type="match status" value="1"/>
</dbReference>
<feature type="domain" description="Peptidase S8/S53" evidence="8">
    <location>
        <begin position="138"/>
        <end position="364"/>
    </location>
</feature>
<evidence type="ECO:0000256" key="5">
    <source>
        <dbReference type="PIRSR" id="PIRSR615500-1"/>
    </source>
</evidence>
<dbReference type="Gene3D" id="3.30.70.80">
    <property type="entry name" value="Peptidase S8 propeptide/proteinase inhibitor I9"/>
    <property type="match status" value="1"/>
</dbReference>
<keyword evidence="3 6" id="KW-0378">Hydrolase</keyword>
<evidence type="ECO:0000259" key="8">
    <source>
        <dbReference type="Pfam" id="PF00082"/>
    </source>
</evidence>
<dbReference type="OrthoDB" id="9790784at2"/>
<feature type="active site" description="Charge relay system" evidence="5 6">
    <location>
        <position position="328"/>
    </location>
</feature>
<evidence type="ECO:0000313" key="10">
    <source>
        <dbReference type="EMBL" id="EYR63275.1"/>
    </source>
</evidence>
<feature type="active site" description="Charge relay system" evidence="5 6">
    <location>
        <position position="174"/>
    </location>
</feature>
<gene>
    <name evidence="10" type="ORF">N866_01635</name>
</gene>
<comment type="similarity">
    <text evidence="1 6 7">Belongs to the peptidase S8 family.</text>
</comment>
<comment type="caution">
    <text evidence="10">The sequence shown here is derived from an EMBL/GenBank/DDBJ whole genome shotgun (WGS) entry which is preliminary data.</text>
</comment>
<dbReference type="PROSITE" id="PS51892">
    <property type="entry name" value="SUBTILASE"/>
    <property type="match status" value="1"/>
</dbReference>
<dbReference type="InterPro" id="IPR010259">
    <property type="entry name" value="S8pro/Inhibitor_I9"/>
</dbReference>
<name>A0A021VT84_9CELL</name>
<dbReference type="SUPFAM" id="SSF54897">
    <property type="entry name" value="Protease propeptides/inhibitors"/>
    <property type="match status" value="1"/>
</dbReference>
<protein>
    <submittedName>
        <fullName evidence="10">Peptidase S8</fullName>
    </submittedName>
</protein>
<dbReference type="PANTHER" id="PTHR43806">
    <property type="entry name" value="PEPTIDASE S8"/>
    <property type="match status" value="1"/>
</dbReference>
<feature type="domain" description="Inhibitor I9" evidence="9">
    <location>
        <begin position="54"/>
        <end position="100"/>
    </location>
</feature>
<dbReference type="InterPro" id="IPR034193">
    <property type="entry name" value="PCSK9_ProteinaseK-like"/>
</dbReference>